<proteinExistence type="inferred from homology"/>
<evidence type="ECO:0000313" key="11">
    <source>
        <dbReference type="EMBL" id="SDN38512.1"/>
    </source>
</evidence>
<feature type="domain" description="Anti-sigma-28 factor FlgM C-terminal" evidence="10">
    <location>
        <begin position="36"/>
        <end position="83"/>
    </location>
</feature>
<dbReference type="GO" id="GO:0044781">
    <property type="term" value="P:bacterial-type flagellum organization"/>
    <property type="evidence" value="ECO:0007669"/>
    <property type="project" value="UniProtKB-KW"/>
</dbReference>
<dbReference type="GO" id="GO:0045892">
    <property type="term" value="P:negative regulation of DNA-templated transcription"/>
    <property type="evidence" value="ECO:0007669"/>
    <property type="project" value="InterPro"/>
</dbReference>
<dbReference type="InterPro" id="IPR007412">
    <property type="entry name" value="FlgM"/>
</dbReference>
<name>A0A1H0AYI8_9GAMM</name>
<organism evidence="11 12">
    <name type="scientific">Vreelandella arcis</name>
    <dbReference type="NCBI Taxonomy" id="416873"/>
    <lineage>
        <taxon>Bacteria</taxon>
        <taxon>Pseudomonadati</taxon>
        <taxon>Pseudomonadota</taxon>
        <taxon>Gammaproteobacteria</taxon>
        <taxon>Oceanospirillales</taxon>
        <taxon>Halomonadaceae</taxon>
        <taxon>Vreelandella</taxon>
    </lineage>
</organism>
<feature type="compositionally biased region" description="Polar residues" evidence="9">
    <location>
        <begin position="1"/>
        <end position="16"/>
    </location>
</feature>
<keyword evidence="3" id="KW-0678">Repressor</keyword>
<evidence type="ECO:0000256" key="6">
    <source>
        <dbReference type="ARBA" id="ARBA00023163"/>
    </source>
</evidence>
<dbReference type="STRING" id="416873.SAMN04487951_104311"/>
<evidence type="ECO:0000256" key="2">
    <source>
        <dbReference type="ARBA" id="ARBA00017823"/>
    </source>
</evidence>
<comment type="function">
    <text evidence="7">Responsible for the coupling of flagellin expression to flagellar assembly by preventing expression of the flagellin genes when a component of the middle class of proteins is defective. It negatively regulates flagellar genes by inhibiting the activity of FliA by directly binding to FliA.</text>
</comment>
<dbReference type="SUPFAM" id="SSF101498">
    <property type="entry name" value="Anti-sigma factor FlgM"/>
    <property type="match status" value="1"/>
</dbReference>
<evidence type="ECO:0000256" key="9">
    <source>
        <dbReference type="SAM" id="MobiDB-lite"/>
    </source>
</evidence>
<keyword evidence="5" id="KW-0805">Transcription regulation</keyword>
<dbReference type="AlphaFoldDB" id="A0A1H0AYI8"/>
<evidence type="ECO:0000256" key="3">
    <source>
        <dbReference type="ARBA" id="ARBA00022491"/>
    </source>
</evidence>
<keyword evidence="12" id="KW-1185">Reference proteome</keyword>
<evidence type="ECO:0000256" key="8">
    <source>
        <dbReference type="ARBA" id="ARBA00030117"/>
    </source>
</evidence>
<feature type="region of interest" description="Disordered" evidence="9">
    <location>
        <begin position="1"/>
        <end position="53"/>
    </location>
</feature>
<dbReference type="InterPro" id="IPR031316">
    <property type="entry name" value="FlgM_C"/>
</dbReference>
<dbReference type="InterPro" id="IPR035890">
    <property type="entry name" value="Anti-sigma-28_factor_FlgM_sf"/>
</dbReference>
<evidence type="ECO:0000256" key="4">
    <source>
        <dbReference type="ARBA" id="ARBA00022795"/>
    </source>
</evidence>
<reference evidence="12" key="1">
    <citation type="submission" date="2016-10" db="EMBL/GenBank/DDBJ databases">
        <authorList>
            <person name="Varghese N."/>
            <person name="Submissions S."/>
        </authorList>
    </citation>
    <scope>NUCLEOTIDE SEQUENCE [LARGE SCALE GENOMIC DNA]</scope>
    <source>
        <strain evidence="12">CGMCC 1.6494</strain>
    </source>
</reference>
<dbReference type="OrthoDB" id="5298032at2"/>
<dbReference type="EMBL" id="FNII01000004">
    <property type="protein sequence ID" value="SDN38512.1"/>
    <property type="molecule type" value="Genomic_DNA"/>
</dbReference>
<keyword evidence="4" id="KW-1005">Bacterial flagellum biogenesis</keyword>
<sequence length="91" mass="9954">MKIDNINNPLLRSNHAQQRDETQKAGSPTPASAGTEAKSSTQISTSSADETYDIDSAKVEEIRDAIRDGRLEIRADRIADGLIANLRESQE</sequence>
<dbReference type="Proteomes" id="UP000199677">
    <property type="component" value="Unassembled WGS sequence"/>
</dbReference>
<evidence type="ECO:0000256" key="1">
    <source>
        <dbReference type="ARBA" id="ARBA00005322"/>
    </source>
</evidence>
<keyword evidence="6" id="KW-0804">Transcription</keyword>
<evidence type="ECO:0000256" key="5">
    <source>
        <dbReference type="ARBA" id="ARBA00023015"/>
    </source>
</evidence>
<evidence type="ECO:0000259" key="10">
    <source>
        <dbReference type="Pfam" id="PF04316"/>
    </source>
</evidence>
<feature type="compositionally biased region" description="Polar residues" evidence="9">
    <location>
        <begin position="24"/>
        <end position="49"/>
    </location>
</feature>
<protein>
    <recommendedName>
        <fullName evidence="2">Negative regulator of flagellin synthesis</fullName>
    </recommendedName>
    <alternativeName>
        <fullName evidence="8">Anti-sigma-28 factor</fullName>
    </alternativeName>
</protein>
<evidence type="ECO:0000256" key="7">
    <source>
        <dbReference type="ARBA" id="ARBA00024739"/>
    </source>
</evidence>
<comment type="similarity">
    <text evidence="1">Belongs to the FlgM family.</text>
</comment>
<dbReference type="RefSeq" id="WP_089703853.1">
    <property type="nucleotide sequence ID" value="NZ_FNII01000004.1"/>
</dbReference>
<dbReference type="NCBIfam" id="TIGR03824">
    <property type="entry name" value="FlgM_jcvi"/>
    <property type="match status" value="1"/>
</dbReference>
<gene>
    <name evidence="11" type="ORF">SAMN04487951_104311</name>
</gene>
<dbReference type="Pfam" id="PF04316">
    <property type="entry name" value="FlgM"/>
    <property type="match status" value="1"/>
</dbReference>
<accession>A0A1H0AYI8</accession>
<evidence type="ECO:0000313" key="12">
    <source>
        <dbReference type="Proteomes" id="UP000199677"/>
    </source>
</evidence>